<evidence type="ECO:0000313" key="3">
    <source>
        <dbReference type="Proteomes" id="UP000572051"/>
    </source>
</evidence>
<dbReference type="PANTHER" id="PTHR35525:SF3">
    <property type="entry name" value="BLL6575 PROTEIN"/>
    <property type="match status" value="1"/>
</dbReference>
<dbReference type="RefSeq" id="WP_179821401.1">
    <property type="nucleotide sequence ID" value="NZ_JACCFS010000001.1"/>
</dbReference>
<dbReference type="SUPFAM" id="SSF160904">
    <property type="entry name" value="Jann2411-like"/>
    <property type="match status" value="1"/>
</dbReference>
<reference evidence="2 3" key="1">
    <citation type="submission" date="2020-07" db="EMBL/GenBank/DDBJ databases">
        <title>Sequencing the genomes of 1000 actinobacteria strains.</title>
        <authorList>
            <person name="Klenk H.-P."/>
        </authorList>
    </citation>
    <scope>NUCLEOTIDE SEQUENCE [LARGE SCALE GENOMIC DNA]</scope>
    <source>
        <strain evidence="2 3">DSM 44442</strain>
    </source>
</reference>
<dbReference type="Pfam" id="PF11706">
    <property type="entry name" value="zf-CGNR"/>
    <property type="match status" value="1"/>
</dbReference>
<organism evidence="2 3">
    <name type="scientific">Nocardiopsis aegyptia</name>
    <dbReference type="NCBI Taxonomy" id="220378"/>
    <lineage>
        <taxon>Bacteria</taxon>
        <taxon>Bacillati</taxon>
        <taxon>Actinomycetota</taxon>
        <taxon>Actinomycetes</taxon>
        <taxon>Streptosporangiales</taxon>
        <taxon>Nocardiopsidaceae</taxon>
        <taxon>Nocardiopsis</taxon>
    </lineage>
</organism>
<name>A0A7Z0J8M6_9ACTN</name>
<dbReference type="PANTHER" id="PTHR35525">
    <property type="entry name" value="BLL6575 PROTEIN"/>
    <property type="match status" value="1"/>
</dbReference>
<dbReference type="InterPro" id="IPR010852">
    <property type="entry name" value="ABATE"/>
</dbReference>
<feature type="domain" description="Zinc finger CGNR" evidence="1">
    <location>
        <begin position="140"/>
        <end position="177"/>
    </location>
</feature>
<evidence type="ECO:0000313" key="2">
    <source>
        <dbReference type="EMBL" id="NYJ33273.1"/>
    </source>
</evidence>
<keyword evidence="3" id="KW-1185">Reference proteome</keyword>
<protein>
    <submittedName>
        <fullName evidence="2">Putative RNA-binding Zn ribbon-like protein</fullName>
    </submittedName>
</protein>
<dbReference type="Pfam" id="PF07336">
    <property type="entry name" value="ABATE"/>
    <property type="match status" value="1"/>
</dbReference>
<gene>
    <name evidence="2" type="ORF">HNR10_001154</name>
</gene>
<dbReference type="Proteomes" id="UP000572051">
    <property type="component" value="Unassembled WGS sequence"/>
</dbReference>
<accession>A0A7Z0J8M6</accession>
<comment type="caution">
    <text evidence="2">The sequence shown here is derived from an EMBL/GenBank/DDBJ whole genome shotgun (WGS) entry which is preliminary data.</text>
</comment>
<sequence length="180" mass="19374">MALREFDDMPWIGHEHPVLDLTNTVVVGAGPGHGDIDFLTDPGLRAVWRARLGDRALAEEPTAELRSLRTLVRAAVDSVARGGAVPDHAREGLNALAAEAPVTVRLEADGRLGHTEAGGGARAALARRALELVAGEGRERLRRCDAPSCGMYFLRTRRDQAWCTVACGNRARAGRRRPVA</sequence>
<evidence type="ECO:0000259" key="1">
    <source>
        <dbReference type="Pfam" id="PF11706"/>
    </source>
</evidence>
<dbReference type="AlphaFoldDB" id="A0A7Z0J8M6"/>
<dbReference type="EMBL" id="JACCFS010000001">
    <property type="protein sequence ID" value="NYJ33273.1"/>
    <property type="molecule type" value="Genomic_DNA"/>
</dbReference>
<proteinExistence type="predicted"/>
<dbReference type="InterPro" id="IPR023286">
    <property type="entry name" value="ABATE_dom_sf"/>
</dbReference>
<dbReference type="Gene3D" id="1.10.3300.10">
    <property type="entry name" value="Jann2411-like domain"/>
    <property type="match status" value="1"/>
</dbReference>
<dbReference type="InterPro" id="IPR021005">
    <property type="entry name" value="Znf_CGNR"/>
</dbReference>